<dbReference type="OrthoDB" id="1853358at2"/>
<evidence type="ECO:0000259" key="4">
    <source>
        <dbReference type="PROSITE" id="PS50995"/>
    </source>
</evidence>
<comment type="caution">
    <text evidence="5">The sequence shown here is derived from an EMBL/GenBank/DDBJ whole genome shotgun (WGS) entry which is preliminary data.</text>
</comment>
<evidence type="ECO:0000256" key="1">
    <source>
        <dbReference type="ARBA" id="ARBA00023015"/>
    </source>
</evidence>
<keyword evidence="1" id="KW-0805">Transcription regulation</keyword>
<dbReference type="Gene3D" id="1.10.10.10">
    <property type="entry name" value="Winged helix-like DNA-binding domain superfamily/Winged helix DNA-binding domain"/>
    <property type="match status" value="1"/>
</dbReference>
<keyword evidence="2 5" id="KW-0238">DNA-binding</keyword>
<organism evidence="5 6">
    <name type="scientific">Seleniivibrio woodruffii</name>
    <dbReference type="NCBI Taxonomy" id="1078050"/>
    <lineage>
        <taxon>Bacteria</taxon>
        <taxon>Pseudomonadati</taxon>
        <taxon>Deferribacterota</taxon>
        <taxon>Deferribacteres</taxon>
        <taxon>Deferribacterales</taxon>
        <taxon>Geovibrionaceae</taxon>
        <taxon>Seleniivibrio</taxon>
    </lineage>
</organism>
<dbReference type="GO" id="GO:0003700">
    <property type="term" value="F:DNA-binding transcription factor activity"/>
    <property type="evidence" value="ECO:0007669"/>
    <property type="project" value="InterPro"/>
</dbReference>
<dbReference type="Proteomes" id="UP000294614">
    <property type="component" value="Unassembled WGS sequence"/>
</dbReference>
<sequence length="148" mass="16738">MSKNTKSRVLRDLIIELERRLGVLEDRITDCCGLSMAQCHAVVELGRRNNISLGSLAQSLNLENSTVSRTVNNLVNGSLAERTEDSTDRRYVAITLTEEGQQVYKSIENGMDEFFDRIMNRIPEEKQEQVMESLVVLLEAIGSERCCK</sequence>
<gene>
    <name evidence="5" type="ORF">C8D98_1357</name>
</gene>
<name>A0A4R1K9F0_9BACT</name>
<dbReference type="PRINTS" id="PR00598">
    <property type="entry name" value="HTHMARR"/>
</dbReference>
<dbReference type="GO" id="GO:0003677">
    <property type="term" value="F:DNA binding"/>
    <property type="evidence" value="ECO:0007669"/>
    <property type="project" value="UniProtKB-KW"/>
</dbReference>
<dbReference type="Pfam" id="PF01047">
    <property type="entry name" value="MarR"/>
    <property type="match status" value="1"/>
</dbReference>
<dbReference type="InterPro" id="IPR036390">
    <property type="entry name" value="WH_DNA-bd_sf"/>
</dbReference>
<dbReference type="PROSITE" id="PS50995">
    <property type="entry name" value="HTH_MARR_2"/>
    <property type="match status" value="1"/>
</dbReference>
<keyword evidence="3" id="KW-0804">Transcription</keyword>
<protein>
    <submittedName>
        <fullName evidence="5">DNA-binding MarR family transcriptional regulator</fullName>
    </submittedName>
</protein>
<dbReference type="RefSeq" id="WP_132873219.1">
    <property type="nucleotide sequence ID" value="NZ_SMGG01000004.1"/>
</dbReference>
<dbReference type="AlphaFoldDB" id="A0A4R1K9F0"/>
<dbReference type="InterPro" id="IPR036388">
    <property type="entry name" value="WH-like_DNA-bd_sf"/>
</dbReference>
<proteinExistence type="predicted"/>
<keyword evidence="6" id="KW-1185">Reference proteome</keyword>
<dbReference type="PANTHER" id="PTHR42756:SF1">
    <property type="entry name" value="TRANSCRIPTIONAL REPRESSOR OF EMRAB OPERON"/>
    <property type="match status" value="1"/>
</dbReference>
<accession>A0A4R1K9F0</accession>
<dbReference type="InterPro" id="IPR000835">
    <property type="entry name" value="HTH_MarR-typ"/>
</dbReference>
<dbReference type="EMBL" id="SMGG01000004">
    <property type="protein sequence ID" value="TCK60483.1"/>
    <property type="molecule type" value="Genomic_DNA"/>
</dbReference>
<evidence type="ECO:0000313" key="5">
    <source>
        <dbReference type="EMBL" id="TCK60483.1"/>
    </source>
</evidence>
<feature type="domain" description="HTH marR-type" evidence="4">
    <location>
        <begin position="7"/>
        <end position="139"/>
    </location>
</feature>
<evidence type="ECO:0000313" key="6">
    <source>
        <dbReference type="Proteomes" id="UP000294614"/>
    </source>
</evidence>
<evidence type="ECO:0000256" key="2">
    <source>
        <dbReference type="ARBA" id="ARBA00023125"/>
    </source>
</evidence>
<reference evidence="5 6" key="1">
    <citation type="submission" date="2019-03" db="EMBL/GenBank/DDBJ databases">
        <title>Genomic Encyclopedia of Type Strains, Phase IV (KMG-IV): sequencing the most valuable type-strain genomes for metagenomic binning, comparative biology and taxonomic classification.</title>
        <authorList>
            <person name="Goeker M."/>
        </authorList>
    </citation>
    <scope>NUCLEOTIDE SEQUENCE [LARGE SCALE GENOMIC DNA]</scope>
    <source>
        <strain evidence="5 6">DSM 24984</strain>
    </source>
</reference>
<dbReference type="PANTHER" id="PTHR42756">
    <property type="entry name" value="TRANSCRIPTIONAL REGULATOR, MARR"/>
    <property type="match status" value="1"/>
</dbReference>
<dbReference type="SUPFAM" id="SSF46785">
    <property type="entry name" value="Winged helix' DNA-binding domain"/>
    <property type="match status" value="1"/>
</dbReference>
<evidence type="ECO:0000256" key="3">
    <source>
        <dbReference type="ARBA" id="ARBA00023163"/>
    </source>
</evidence>
<dbReference type="SMART" id="SM00347">
    <property type="entry name" value="HTH_MARR"/>
    <property type="match status" value="1"/>
</dbReference>